<gene>
    <name evidence="2" type="ORF">J2Z22_001395</name>
</gene>
<sequence>MNNIRVSFFIGKRMYGTIVRPRVRKFTLIFYVGVIILLENKVIFWLRKK</sequence>
<keyword evidence="3" id="KW-1185">Reference proteome</keyword>
<keyword evidence="1" id="KW-0472">Membrane</keyword>
<feature type="transmembrane region" description="Helical" evidence="1">
    <location>
        <begin position="28"/>
        <end position="46"/>
    </location>
</feature>
<name>A0ABU3H4X8_9BACL</name>
<keyword evidence="1" id="KW-0812">Transmembrane</keyword>
<organism evidence="2 3">
    <name type="scientific">Paenibacillus forsythiae</name>
    <dbReference type="NCBI Taxonomy" id="365616"/>
    <lineage>
        <taxon>Bacteria</taxon>
        <taxon>Bacillati</taxon>
        <taxon>Bacillota</taxon>
        <taxon>Bacilli</taxon>
        <taxon>Bacillales</taxon>
        <taxon>Paenibacillaceae</taxon>
        <taxon>Paenibacillus</taxon>
    </lineage>
</organism>
<reference evidence="2 3" key="1">
    <citation type="submission" date="2023-07" db="EMBL/GenBank/DDBJ databases">
        <title>Genomic Encyclopedia of Type Strains, Phase IV (KMG-IV): sequencing the most valuable type-strain genomes for metagenomic binning, comparative biology and taxonomic classification.</title>
        <authorList>
            <person name="Goeker M."/>
        </authorList>
    </citation>
    <scope>NUCLEOTIDE SEQUENCE [LARGE SCALE GENOMIC DNA]</scope>
    <source>
        <strain evidence="2 3">T98</strain>
    </source>
</reference>
<accession>A0ABU3H4X8</accession>
<comment type="caution">
    <text evidence="2">The sequence shown here is derived from an EMBL/GenBank/DDBJ whole genome shotgun (WGS) entry which is preliminary data.</text>
</comment>
<dbReference type="EMBL" id="JAUSUY010000004">
    <property type="protein sequence ID" value="MDT3425876.1"/>
    <property type="molecule type" value="Genomic_DNA"/>
</dbReference>
<evidence type="ECO:0000313" key="2">
    <source>
        <dbReference type="EMBL" id="MDT3425876.1"/>
    </source>
</evidence>
<evidence type="ECO:0000256" key="1">
    <source>
        <dbReference type="SAM" id="Phobius"/>
    </source>
</evidence>
<dbReference type="Proteomes" id="UP001248709">
    <property type="component" value="Unassembled WGS sequence"/>
</dbReference>
<protein>
    <submittedName>
        <fullName evidence="2">Uncharacterized protein</fullName>
    </submittedName>
</protein>
<keyword evidence="1" id="KW-1133">Transmembrane helix</keyword>
<evidence type="ECO:0000313" key="3">
    <source>
        <dbReference type="Proteomes" id="UP001248709"/>
    </source>
</evidence>
<proteinExistence type="predicted"/>